<dbReference type="Gene3D" id="2.40.160.50">
    <property type="entry name" value="membrane protein fhac: a member of the omp85/tpsb transporter family"/>
    <property type="match status" value="1"/>
</dbReference>
<feature type="domain" description="Bacterial surface antigen (D15)" evidence="3">
    <location>
        <begin position="206"/>
        <end position="367"/>
    </location>
</feature>
<dbReference type="Proteomes" id="UP001595818">
    <property type="component" value="Unassembled WGS sequence"/>
</dbReference>
<keyword evidence="5" id="KW-1185">Reference proteome</keyword>
<sequence>MPRNHLRDIIGKVTGSGSSYACLALILSLCLRADVYAQNPSLVKRYIASVTRDTADVSRPQALVYPTFGYSPETGIEVGLSGLLLFYHHKDTSNRLSEVTARAFYTLENQYGAFSEHALYADQDRWFFLGEVRFQDFPLAFYGIGPDTEKDREQLVESRQLMVKERVLRKIHRNIFFGVEAEYSKTSDVTFLPPKHPSQLPEEIAGQNGFSNFALGLGLVLDSRHNVLNVRDGYFSELAVLQSIRNFGSTYDYGYLSLDNRYFKSFHKDRVLALQGFYQRNWGDTPFNQLPQLGGPNLLRGYYLGRFRDKELLAIQAEYRYLPLPLGFTERIGAAGFASAGTVGPGEGVPILTGKWKTSAGMGLRVLLFPKKDIYVRWDFAFTNEGQGMYIYIGEAY</sequence>
<dbReference type="EMBL" id="JBHSJJ010000009">
    <property type="protein sequence ID" value="MFC4873165.1"/>
    <property type="molecule type" value="Genomic_DNA"/>
</dbReference>
<accession>A0ABV9T357</accession>
<evidence type="ECO:0000256" key="1">
    <source>
        <dbReference type="ARBA" id="ARBA00004370"/>
    </source>
</evidence>
<protein>
    <submittedName>
        <fullName evidence="4">BamA/TamA family outer membrane protein</fullName>
    </submittedName>
</protein>
<dbReference type="Pfam" id="PF01103">
    <property type="entry name" value="Omp85"/>
    <property type="match status" value="1"/>
</dbReference>
<reference evidence="5" key="1">
    <citation type="journal article" date="2019" name="Int. J. Syst. Evol. Microbiol.">
        <title>The Global Catalogue of Microorganisms (GCM) 10K type strain sequencing project: providing services to taxonomists for standard genome sequencing and annotation.</title>
        <authorList>
            <consortium name="The Broad Institute Genomics Platform"/>
            <consortium name="The Broad Institute Genome Sequencing Center for Infectious Disease"/>
            <person name="Wu L."/>
            <person name="Ma J."/>
        </authorList>
    </citation>
    <scope>NUCLEOTIDE SEQUENCE [LARGE SCALE GENOMIC DNA]</scope>
    <source>
        <strain evidence="5">CGMCC 4.7466</strain>
    </source>
</reference>
<proteinExistence type="predicted"/>
<keyword evidence="2" id="KW-0472">Membrane</keyword>
<comment type="subcellular location">
    <subcellularLocation>
        <location evidence="1">Membrane</location>
    </subcellularLocation>
</comment>
<gene>
    <name evidence="4" type="ORF">ACFPFU_15810</name>
</gene>
<dbReference type="RefSeq" id="WP_377065748.1">
    <property type="nucleotide sequence ID" value="NZ_JBHSJJ010000009.1"/>
</dbReference>
<dbReference type="InterPro" id="IPR000184">
    <property type="entry name" value="Bac_surfAg_D15"/>
</dbReference>
<evidence type="ECO:0000313" key="5">
    <source>
        <dbReference type="Proteomes" id="UP001595818"/>
    </source>
</evidence>
<evidence type="ECO:0000313" key="4">
    <source>
        <dbReference type="EMBL" id="MFC4873165.1"/>
    </source>
</evidence>
<evidence type="ECO:0000256" key="2">
    <source>
        <dbReference type="ARBA" id="ARBA00023136"/>
    </source>
</evidence>
<comment type="caution">
    <text evidence="4">The sequence shown here is derived from an EMBL/GenBank/DDBJ whole genome shotgun (WGS) entry which is preliminary data.</text>
</comment>
<name>A0ABV9T357_9BACT</name>
<organism evidence="4 5">
    <name type="scientific">Negadavirga shengliensis</name>
    <dbReference type="NCBI Taxonomy" id="1389218"/>
    <lineage>
        <taxon>Bacteria</taxon>
        <taxon>Pseudomonadati</taxon>
        <taxon>Bacteroidota</taxon>
        <taxon>Cytophagia</taxon>
        <taxon>Cytophagales</taxon>
        <taxon>Cyclobacteriaceae</taxon>
        <taxon>Negadavirga</taxon>
    </lineage>
</organism>
<evidence type="ECO:0000259" key="3">
    <source>
        <dbReference type="Pfam" id="PF01103"/>
    </source>
</evidence>